<dbReference type="Proteomes" id="UP000178116">
    <property type="component" value="Unassembled WGS sequence"/>
</dbReference>
<gene>
    <name evidence="2" type="ORF">A3A10_01515</name>
</gene>
<dbReference type="EMBL" id="MHRA01000006">
    <property type="protein sequence ID" value="OHA16001.1"/>
    <property type="molecule type" value="Genomic_DNA"/>
</dbReference>
<evidence type="ECO:0000313" key="2">
    <source>
        <dbReference type="EMBL" id="OHA16001.1"/>
    </source>
</evidence>
<dbReference type="PRINTS" id="PR00046">
    <property type="entry name" value="SIGMA70FCT"/>
</dbReference>
<dbReference type="SUPFAM" id="SSF88659">
    <property type="entry name" value="Sigma3 and sigma4 domains of RNA polymerase sigma factors"/>
    <property type="match status" value="1"/>
</dbReference>
<sequence>MLGQLKLNFQPKQATREILSFLDKKPRDIIERRFGLGAVPPKTLESIGRDYNITRERVRQIEEDSMRRLKKSENFSKLDDVFNELKNKIDMLGGIVQEKEFLNSIAGQSPTRHHIRFLLVLGDDFSHLKEDKEFHHRWTIDSGRAEIIHESLRRLHRELLDESLLPEKEILSRFFEYVKSAVGQSAGKNIFQFLVKISRLIDSNPLGEWGPVSSPNIRPRGMRDLAFLAMRRHGSPMHFSETAKAISEVFFRNVNTQTVHNELIKDERFVLVGRGLYALKEWGYESGIVRDVIKKILISFGPMSKEDIIKTVMKERYVKENTILINLQNGKHFKKNADGAYIALN</sequence>
<feature type="domain" description="RNA polymerase sigma-70 region 4" evidence="1">
    <location>
        <begin position="20"/>
        <end position="71"/>
    </location>
</feature>
<name>A0A1G2LYY5_9BACT</name>
<dbReference type="Gene3D" id="1.10.10.1250">
    <property type="entry name" value="RNA polymerase, subunit delta, N-terminal domain"/>
    <property type="match status" value="1"/>
</dbReference>
<dbReference type="InterPro" id="IPR013324">
    <property type="entry name" value="RNA_pol_sigma_r3/r4-like"/>
</dbReference>
<organism evidence="2 3">
    <name type="scientific">Candidatus Tagabacteria bacterium RIFCSPLOWO2_01_FULL_42_9</name>
    <dbReference type="NCBI Taxonomy" id="1802296"/>
    <lineage>
        <taxon>Bacteria</taxon>
        <taxon>Candidatus Tagaibacteriota</taxon>
    </lineage>
</organism>
<proteinExistence type="predicted"/>
<dbReference type="Gene3D" id="1.10.10.10">
    <property type="entry name" value="Winged helix-like DNA-binding domain superfamily/Winged helix DNA-binding domain"/>
    <property type="match status" value="1"/>
</dbReference>
<dbReference type="PANTHER" id="PTHR30603">
    <property type="entry name" value="RNA POLYMERASE SIGMA FACTOR RPO"/>
    <property type="match status" value="1"/>
</dbReference>
<dbReference type="InterPro" id="IPR000943">
    <property type="entry name" value="RNA_pol_sigma70"/>
</dbReference>
<dbReference type="AlphaFoldDB" id="A0A1G2LYY5"/>
<dbReference type="InterPro" id="IPR038087">
    <property type="entry name" value="RNAP_delta_N_dom_sf"/>
</dbReference>
<protein>
    <recommendedName>
        <fullName evidence="1">RNA polymerase sigma-70 region 4 domain-containing protein</fullName>
    </recommendedName>
</protein>
<dbReference type="PANTHER" id="PTHR30603:SF47">
    <property type="entry name" value="RNA POLYMERASE SIGMA FACTOR SIGD, CHLOROPLASTIC"/>
    <property type="match status" value="1"/>
</dbReference>
<dbReference type="InterPro" id="IPR036388">
    <property type="entry name" value="WH-like_DNA-bd_sf"/>
</dbReference>
<reference evidence="2 3" key="1">
    <citation type="journal article" date="2016" name="Nat. Commun.">
        <title>Thousands of microbial genomes shed light on interconnected biogeochemical processes in an aquifer system.</title>
        <authorList>
            <person name="Anantharaman K."/>
            <person name="Brown C.T."/>
            <person name="Hug L.A."/>
            <person name="Sharon I."/>
            <person name="Castelle C.J."/>
            <person name="Probst A.J."/>
            <person name="Thomas B.C."/>
            <person name="Singh A."/>
            <person name="Wilkins M.J."/>
            <person name="Karaoz U."/>
            <person name="Brodie E.L."/>
            <person name="Williams K.H."/>
            <person name="Hubbard S.S."/>
            <person name="Banfield J.F."/>
        </authorList>
    </citation>
    <scope>NUCLEOTIDE SEQUENCE [LARGE SCALE GENOMIC DNA]</scope>
</reference>
<evidence type="ECO:0000259" key="1">
    <source>
        <dbReference type="Pfam" id="PF04545"/>
    </source>
</evidence>
<comment type="caution">
    <text evidence="2">The sequence shown here is derived from an EMBL/GenBank/DDBJ whole genome shotgun (WGS) entry which is preliminary data.</text>
</comment>
<dbReference type="GO" id="GO:0003700">
    <property type="term" value="F:DNA-binding transcription factor activity"/>
    <property type="evidence" value="ECO:0007669"/>
    <property type="project" value="InterPro"/>
</dbReference>
<dbReference type="InterPro" id="IPR007630">
    <property type="entry name" value="RNA_pol_sigma70_r4"/>
</dbReference>
<evidence type="ECO:0000313" key="3">
    <source>
        <dbReference type="Proteomes" id="UP000178116"/>
    </source>
</evidence>
<dbReference type="GO" id="GO:0006352">
    <property type="term" value="P:DNA-templated transcription initiation"/>
    <property type="evidence" value="ECO:0007669"/>
    <property type="project" value="InterPro"/>
</dbReference>
<dbReference type="InterPro" id="IPR050239">
    <property type="entry name" value="Sigma-70_RNA_pol_init_factors"/>
</dbReference>
<dbReference type="Pfam" id="PF04545">
    <property type="entry name" value="Sigma70_r4"/>
    <property type="match status" value="1"/>
</dbReference>
<accession>A0A1G2LYY5</accession>